<evidence type="ECO:0000256" key="1">
    <source>
        <dbReference type="SAM" id="Phobius"/>
    </source>
</evidence>
<evidence type="ECO:0000313" key="2">
    <source>
        <dbReference type="EMBL" id="MER5170852.1"/>
    </source>
</evidence>
<keyword evidence="3" id="KW-1185">Reference proteome</keyword>
<accession>A0ABV1SD63</accession>
<keyword evidence="1" id="KW-0812">Transmembrane</keyword>
<dbReference type="EMBL" id="JAYWLC010000002">
    <property type="protein sequence ID" value="MER5170852.1"/>
    <property type="molecule type" value="Genomic_DNA"/>
</dbReference>
<keyword evidence="1" id="KW-1133">Transmembrane helix</keyword>
<protein>
    <submittedName>
        <fullName evidence="2">FixH family protein</fullName>
    </submittedName>
</protein>
<gene>
    <name evidence="2" type="ORF">VSX56_03605</name>
</gene>
<dbReference type="InterPro" id="IPR018037">
    <property type="entry name" value="FixH_proteobacterial"/>
</dbReference>
<keyword evidence="1" id="KW-0472">Membrane</keyword>
<reference evidence="2 3" key="1">
    <citation type="submission" date="2024-06" db="EMBL/GenBank/DDBJ databases">
        <title>Thioclava kandeliae sp. nov. from a rhizosphere soil sample of Kandelia candel in a mangrove.</title>
        <authorList>
            <person name="Mu T."/>
        </authorList>
    </citation>
    <scope>NUCLEOTIDE SEQUENCE [LARGE SCALE GENOMIC DNA]</scope>
    <source>
        <strain evidence="2 3">CPCC 100088</strain>
    </source>
</reference>
<sequence>MTRELTGKHVLSITIGAFSVIIGVNIFMAYNAVHSFPGLEVSNSYVASQEFDRLRTAQVALGWRVEPRYADGQLSFRILGMDGLPAQIAHFSALIGRTTMAREDVTPVFRRVNGAYVTDLDLAPGAWLVHLEAVATDGTPFRQRIDLFVRG</sequence>
<comment type="caution">
    <text evidence="2">The sequence shown here is derived from an EMBL/GenBank/DDBJ whole genome shotgun (WGS) entry which is preliminary data.</text>
</comment>
<feature type="transmembrane region" description="Helical" evidence="1">
    <location>
        <begin position="12"/>
        <end position="33"/>
    </location>
</feature>
<dbReference type="InterPro" id="IPR008620">
    <property type="entry name" value="FixH"/>
</dbReference>
<dbReference type="Pfam" id="PF05751">
    <property type="entry name" value="FixH"/>
    <property type="match status" value="1"/>
</dbReference>
<dbReference type="Proteomes" id="UP001438953">
    <property type="component" value="Unassembled WGS sequence"/>
</dbReference>
<dbReference type="PIRSF" id="PIRSF011386">
    <property type="entry name" value="FixH"/>
    <property type="match status" value="1"/>
</dbReference>
<evidence type="ECO:0000313" key="3">
    <source>
        <dbReference type="Proteomes" id="UP001438953"/>
    </source>
</evidence>
<name>A0ABV1SD63_9RHOB</name>
<proteinExistence type="predicted"/>
<organism evidence="2 3">
    <name type="scientific">Thioclava kandeliae</name>
    <dbReference type="NCBI Taxonomy" id="3070818"/>
    <lineage>
        <taxon>Bacteria</taxon>
        <taxon>Pseudomonadati</taxon>
        <taxon>Pseudomonadota</taxon>
        <taxon>Alphaproteobacteria</taxon>
        <taxon>Rhodobacterales</taxon>
        <taxon>Paracoccaceae</taxon>
        <taxon>Thioclava</taxon>
    </lineage>
</organism>